<protein>
    <submittedName>
        <fullName evidence="2">Uncharacterized protein</fullName>
    </submittedName>
</protein>
<feature type="compositionally biased region" description="Polar residues" evidence="1">
    <location>
        <begin position="372"/>
        <end position="382"/>
    </location>
</feature>
<sequence length="845" mass="96236">MVSNGNGIEHHEDILKSQLLAAESMWDLLAVLTRVYAGEENKELDKAISDARWAVVKDLLHPDKRNFLPFELSIPTPGNLLPDYIQWSNYYMQHVLRRIAAFSKWWRPSKDIIEIIVKQLWESEVSDNPDEIIQLPELLKQFAIRCRELGNSRLQLAAFAESCRGDDESDFTATLCKIIWIQLLKFEKRVHRVRFCGSILSFILSPPEMNGSATSPPVASKSSGTNWIWGPNSAPTTTQPAKPQPTVELQQPSPSANSRKDRTRTAVLLTFAVVSVCLECGDEQRFPSDRVKKDVRYMEREIDFYCTEFLRWTSVSLHCDVIVAQALYTLGALLLERNSTEFPIIFRSLNDRLEVSVKNLQDNLPAIPTPKEMTSTNANASKNRALERRRRRLQSAAMSSLYQMRNLSFCRNAGNMWRSNTNWHEKNQFRAKMVNADQSGIFTSFLEAYKINFRRACGEIDKKNHKWHSFAELFLRQAGVNVTGGRSYHDMDDTIKSFDERLTGLTTMFRFMYQCMDTFMFCCGEMAIGETNLFFDTMQLLFRQVNSVEYPQAIRRLDGIRTLDQWSGVRNVNEELRKGFCTASMGFVDSVQLFFARQKYPSLLHWFAQTSEIYQTFKKGWKASPLRTLLVNILDPDGPLGIHSYYPGDEASDELVVDFVRAVLNHASLNVNLPRATHAQDFQLNELHPCLEWMVECLIKLVPGEEAVDSTISCVLLTELCGIVCEAIAFNEHRPMLELINLVELVLVYLQTVYVALSRRTTTTMGPLFSTCVEYPPSLKLSEYRFSPSAFRGIVVERGQSGPVDSYGISLARAATDLLAAIGRVAQQCQSSSDDRLRYFVAVAP</sequence>
<dbReference type="Proteomes" id="UP000486351">
    <property type="component" value="Unassembled WGS sequence"/>
</dbReference>
<dbReference type="AlphaFoldDB" id="A0A6G0SFL7"/>
<accession>A0A6G0SFL7</accession>
<feature type="compositionally biased region" description="Low complexity" evidence="1">
    <location>
        <begin position="234"/>
        <end position="246"/>
    </location>
</feature>
<name>A0A6G0SFL7_9STRA</name>
<evidence type="ECO:0000256" key="1">
    <source>
        <dbReference type="SAM" id="MobiDB-lite"/>
    </source>
</evidence>
<proteinExistence type="predicted"/>
<feature type="region of interest" description="Disordered" evidence="1">
    <location>
        <begin position="366"/>
        <end position="386"/>
    </location>
</feature>
<comment type="caution">
    <text evidence="2">The sequence shown here is derived from an EMBL/GenBank/DDBJ whole genome shotgun (WGS) entry which is preliminary data.</text>
</comment>
<feature type="compositionally biased region" description="Polar residues" evidence="1">
    <location>
        <begin position="211"/>
        <end position="226"/>
    </location>
</feature>
<evidence type="ECO:0000313" key="2">
    <source>
        <dbReference type="EMBL" id="KAE9357479.1"/>
    </source>
</evidence>
<evidence type="ECO:0000313" key="3">
    <source>
        <dbReference type="Proteomes" id="UP000486351"/>
    </source>
</evidence>
<feature type="region of interest" description="Disordered" evidence="1">
    <location>
        <begin position="209"/>
        <end position="261"/>
    </location>
</feature>
<reference evidence="2 3" key="1">
    <citation type="submission" date="2018-09" db="EMBL/GenBank/DDBJ databases">
        <title>Genomic investigation of the strawberry pathogen Phytophthora fragariae indicates pathogenicity is determined by transcriptional variation in three key races.</title>
        <authorList>
            <person name="Adams T.M."/>
            <person name="Armitage A.D."/>
            <person name="Sobczyk M.K."/>
            <person name="Bates H.J."/>
            <person name="Dunwell J.M."/>
            <person name="Nellist C.F."/>
            <person name="Harrison R.J."/>
        </authorList>
    </citation>
    <scope>NUCLEOTIDE SEQUENCE [LARGE SCALE GENOMIC DNA]</scope>
    <source>
        <strain evidence="2 3">NOV-77</strain>
    </source>
</reference>
<organism evidence="2 3">
    <name type="scientific">Phytophthora fragariae</name>
    <dbReference type="NCBI Taxonomy" id="53985"/>
    <lineage>
        <taxon>Eukaryota</taxon>
        <taxon>Sar</taxon>
        <taxon>Stramenopiles</taxon>
        <taxon>Oomycota</taxon>
        <taxon>Peronosporomycetes</taxon>
        <taxon>Peronosporales</taxon>
        <taxon>Peronosporaceae</taxon>
        <taxon>Phytophthora</taxon>
    </lineage>
</organism>
<gene>
    <name evidence="2" type="ORF">PF008_g3135</name>
</gene>
<feature type="compositionally biased region" description="Polar residues" evidence="1">
    <location>
        <begin position="247"/>
        <end position="257"/>
    </location>
</feature>
<dbReference type="EMBL" id="QXFY01000093">
    <property type="protein sequence ID" value="KAE9357479.1"/>
    <property type="molecule type" value="Genomic_DNA"/>
</dbReference>